<keyword evidence="5" id="KW-0997">Cell inner membrane</keyword>
<keyword evidence="7 12" id="KW-0067">ATP-binding</keyword>
<dbReference type="PANTHER" id="PTHR43297:SF14">
    <property type="entry name" value="ATPASE AAA-TYPE CORE DOMAIN-CONTAINING PROTEIN"/>
    <property type="match status" value="1"/>
</dbReference>
<evidence type="ECO:0000256" key="6">
    <source>
        <dbReference type="ARBA" id="ARBA00022741"/>
    </source>
</evidence>
<feature type="domain" description="ABC transporter" evidence="11">
    <location>
        <begin position="4"/>
        <end position="257"/>
    </location>
</feature>
<comment type="subcellular location">
    <subcellularLocation>
        <location evidence="1">Cell membrane</location>
        <topology evidence="1">Peripheral membrane protein</topology>
    </subcellularLocation>
</comment>
<dbReference type="InterPro" id="IPR027417">
    <property type="entry name" value="P-loop_NTPase"/>
</dbReference>
<evidence type="ECO:0000256" key="2">
    <source>
        <dbReference type="ARBA" id="ARBA00005417"/>
    </source>
</evidence>
<comment type="similarity">
    <text evidence="2">Belongs to the ABC transporter superfamily.</text>
</comment>
<dbReference type="SMART" id="SM00382">
    <property type="entry name" value="AAA"/>
    <property type="match status" value="2"/>
</dbReference>
<dbReference type="EMBL" id="AP027728">
    <property type="protein sequence ID" value="BDZ37661.1"/>
    <property type="molecule type" value="Genomic_DNA"/>
</dbReference>
<evidence type="ECO:0000256" key="1">
    <source>
        <dbReference type="ARBA" id="ARBA00004202"/>
    </source>
</evidence>
<evidence type="ECO:0000259" key="11">
    <source>
        <dbReference type="PROSITE" id="PS50893"/>
    </source>
</evidence>
<accession>A0ABN6WYZ0</accession>
<evidence type="ECO:0000256" key="5">
    <source>
        <dbReference type="ARBA" id="ARBA00022519"/>
    </source>
</evidence>
<evidence type="ECO:0000256" key="4">
    <source>
        <dbReference type="ARBA" id="ARBA00022475"/>
    </source>
</evidence>
<evidence type="ECO:0000256" key="7">
    <source>
        <dbReference type="ARBA" id="ARBA00022840"/>
    </source>
</evidence>
<dbReference type="InterPro" id="IPR003593">
    <property type="entry name" value="AAA+_ATPase"/>
</dbReference>
<evidence type="ECO:0000256" key="9">
    <source>
        <dbReference type="ARBA" id="ARBA00023136"/>
    </source>
</evidence>
<reference evidence="13" key="1">
    <citation type="journal article" date="2019" name="Int. J. Syst. Evol. Microbiol.">
        <title>The Global Catalogue of Microorganisms (GCM) 10K type strain sequencing project: providing services to taxonomists for standard genome sequencing and annotation.</title>
        <authorList>
            <consortium name="The Broad Institute Genomics Platform"/>
            <consortium name="The Broad Institute Genome Sequencing Center for Infectious Disease"/>
            <person name="Wu L."/>
            <person name="Ma J."/>
        </authorList>
    </citation>
    <scope>NUCLEOTIDE SEQUENCE [LARGE SCALE GENOMIC DNA]</scope>
    <source>
        <strain evidence="13">NBRC 106310</strain>
    </source>
</reference>
<keyword evidence="3" id="KW-0813">Transport</keyword>
<evidence type="ECO:0000256" key="8">
    <source>
        <dbReference type="ARBA" id="ARBA00022967"/>
    </source>
</evidence>
<dbReference type="Gene3D" id="3.40.50.300">
    <property type="entry name" value="P-loop containing nucleotide triphosphate hydrolases"/>
    <property type="match status" value="2"/>
</dbReference>
<dbReference type="InterPro" id="IPR050388">
    <property type="entry name" value="ABC_Ni/Peptide_Import"/>
</dbReference>
<dbReference type="PANTHER" id="PTHR43297">
    <property type="entry name" value="OLIGOPEPTIDE TRANSPORT ATP-BINDING PROTEIN APPD"/>
    <property type="match status" value="1"/>
</dbReference>
<dbReference type="GO" id="GO:0005524">
    <property type="term" value="F:ATP binding"/>
    <property type="evidence" value="ECO:0007669"/>
    <property type="project" value="UniProtKB-KW"/>
</dbReference>
<dbReference type="Proteomes" id="UP001321543">
    <property type="component" value="Chromosome"/>
</dbReference>
<dbReference type="PROSITE" id="PS00211">
    <property type="entry name" value="ABC_TRANSPORTER_1"/>
    <property type="match status" value="2"/>
</dbReference>
<evidence type="ECO:0000313" key="13">
    <source>
        <dbReference type="Proteomes" id="UP001321543"/>
    </source>
</evidence>
<dbReference type="InterPro" id="IPR013563">
    <property type="entry name" value="Oligopep_ABC_C"/>
</dbReference>
<dbReference type="Pfam" id="PF00005">
    <property type="entry name" value="ABC_tran"/>
    <property type="match status" value="2"/>
</dbReference>
<dbReference type="CDD" id="cd03257">
    <property type="entry name" value="ABC_NikE_OppD_transporters"/>
    <property type="match status" value="2"/>
</dbReference>
<name>A0ABN6WYZ0_9MICO</name>
<dbReference type="InterPro" id="IPR003439">
    <property type="entry name" value="ABC_transporter-like_ATP-bd"/>
</dbReference>
<evidence type="ECO:0000313" key="12">
    <source>
        <dbReference type="EMBL" id="BDZ37661.1"/>
    </source>
</evidence>
<keyword evidence="13" id="KW-1185">Reference proteome</keyword>
<sequence length="546" mass="58190">MTLLQVDSLSIMAPNGARLVDSASFHVDPGEALGIVGESGSGKSLSCRAVLGIVPSPLAVEAVDIRFDGGDLLHATPSTWRAIRGTRIGAVFQDPGAYLNPSIPVGRQLAEVHRVKRGLARQDARDAAVAGFGELGLVDPERVARRLPRELSGGMLQRVMIAIAIAESPDLLIADEPTTALDVTVQAEVLDVLEDLRATRGSRSCSSRTTYQSSRRSVSGSSSCSMAGSWSREQPRRYCTILSIHTRVGCSRIMPSMGWIASSSRRQRMSELVQLTNATLGYGTRSRAQAVLHDINLTLAPGERVGLIGETGSGKSTLARTLLGLTSVLSGTVRVGGQDLGRLRGRTLREYRRSGVAQYVYQDPLQSLDPDITVADSVAEGLRIRGDSPRAEVQQRVDDVLALVGLDPALGRRLPADLSGGQRQRIALARALVVEPQLLILDEPVSALDASSRVHVLDLLRVTVAERPIAQLFISHDLGSVAGVTDRLIVLYHGAIVEDGPTADVIAAPQHPYTRLLLESAPTLSSAGAGRERRAALRAELGAQTA</sequence>
<dbReference type="Pfam" id="PF08352">
    <property type="entry name" value="oligo_HPY"/>
    <property type="match status" value="1"/>
</dbReference>
<evidence type="ECO:0000256" key="3">
    <source>
        <dbReference type="ARBA" id="ARBA00022448"/>
    </source>
</evidence>
<feature type="region of interest" description="Disordered" evidence="10">
    <location>
        <begin position="203"/>
        <end position="229"/>
    </location>
</feature>
<dbReference type="SUPFAM" id="SSF52540">
    <property type="entry name" value="P-loop containing nucleoside triphosphate hydrolases"/>
    <property type="match status" value="2"/>
</dbReference>
<feature type="domain" description="ABC transporter" evidence="11">
    <location>
        <begin position="273"/>
        <end position="518"/>
    </location>
</feature>
<organism evidence="12 13">
    <name type="scientific">Microbacterium suwonense</name>
    <dbReference type="NCBI Taxonomy" id="683047"/>
    <lineage>
        <taxon>Bacteria</taxon>
        <taxon>Bacillati</taxon>
        <taxon>Actinomycetota</taxon>
        <taxon>Actinomycetes</taxon>
        <taxon>Micrococcales</taxon>
        <taxon>Microbacteriaceae</taxon>
        <taxon>Microbacterium</taxon>
    </lineage>
</organism>
<keyword evidence="4" id="KW-1003">Cell membrane</keyword>
<protein>
    <submittedName>
        <fullName evidence="12">ABC transporter ATP-binding protein</fullName>
    </submittedName>
</protein>
<dbReference type="InterPro" id="IPR017871">
    <property type="entry name" value="ABC_transporter-like_CS"/>
</dbReference>
<evidence type="ECO:0000256" key="10">
    <source>
        <dbReference type="SAM" id="MobiDB-lite"/>
    </source>
</evidence>
<proteinExistence type="inferred from homology"/>
<keyword evidence="9" id="KW-0472">Membrane</keyword>
<dbReference type="PROSITE" id="PS50893">
    <property type="entry name" value="ABC_TRANSPORTER_2"/>
    <property type="match status" value="2"/>
</dbReference>
<keyword evidence="8" id="KW-1278">Translocase</keyword>
<gene>
    <name evidence="12" type="ORF">GCM10025863_02750</name>
</gene>
<dbReference type="RefSeq" id="WP_286301481.1">
    <property type="nucleotide sequence ID" value="NZ_AP027728.1"/>
</dbReference>
<keyword evidence="6" id="KW-0547">Nucleotide-binding</keyword>